<proteinExistence type="predicted"/>
<dbReference type="Proteomes" id="UP001177260">
    <property type="component" value="Unassembled WGS sequence"/>
</dbReference>
<accession>A0ACC3AZ91</accession>
<sequence length="225" mass="24896">MALPVTEFIYFQLKSSVKPEDPANEEGQALLNLLTNTKHQSGYQNSAWGRTKEDESIVVWVIDWKDAHDGIQLALLTPFLAPSTQPTIIFSTLNSPTSKTHTLTKNPVTELCALAFPNTMTPDDHKALTDDLINFRTTLTESLPEGSRPTSWAMGYVERPGTLQHEKSADGQAFVHLLVVGWESVERHMEVKGTEEFGGAIKPIREKMLSPVPGLGMKHVSFKGV</sequence>
<evidence type="ECO:0000313" key="2">
    <source>
        <dbReference type="Proteomes" id="UP001177260"/>
    </source>
</evidence>
<name>A0ACC3AZ91_9EURO</name>
<comment type="caution">
    <text evidence="1">The sequence shown here is derived from an EMBL/GenBank/DDBJ whole genome shotgun (WGS) entry which is preliminary data.</text>
</comment>
<gene>
    <name evidence="1" type="ORF">N8T08_006842</name>
</gene>
<protein>
    <submittedName>
        <fullName evidence="1">Uncharacterized protein</fullName>
    </submittedName>
</protein>
<organism evidence="1 2">
    <name type="scientific">Aspergillus melleus</name>
    <dbReference type="NCBI Taxonomy" id="138277"/>
    <lineage>
        <taxon>Eukaryota</taxon>
        <taxon>Fungi</taxon>
        <taxon>Dikarya</taxon>
        <taxon>Ascomycota</taxon>
        <taxon>Pezizomycotina</taxon>
        <taxon>Eurotiomycetes</taxon>
        <taxon>Eurotiomycetidae</taxon>
        <taxon>Eurotiales</taxon>
        <taxon>Aspergillaceae</taxon>
        <taxon>Aspergillus</taxon>
        <taxon>Aspergillus subgen. Circumdati</taxon>
    </lineage>
</organism>
<evidence type="ECO:0000313" key="1">
    <source>
        <dbReference type="EMBL" id="KAK1143315.1"/>
    </source>
</evidence>
<reference evidence="1 2" key="1">
    <citation type="journal article" date="2023" name="ACS Omega">
        <title>Identification of the Neoaspergillic Acid Biosynthesis Gene Cluster by Establishing an In Vitro CRISPR-Ribonucleoprotein Genetic System in Aspergillus melleus.</title>
        <authorList>
            <person name="Yuan B."/>
            <person name="Grau M.F."/>
            <person name="Murata R.M."/>
            <person name="Torok T."/>
            <person name="Venkateswaran K."/>
            <person name="Stajich J.E."/>
            <person name="Wang C.C.C."/>
        </authorList>
    </citation>
    <scope>NUCLEOTIDE SEQUENCE [LARGE SCALE GENOMIC DNA]</scope>
    <source>
        <strain evidence="1 2">IMV 1140</strain>
    </source>
</reference>
<keyword evidence="2" id="KW-1185">Reference proteome</keyword>
<dbReference type="EMBL" id="JAOPJF010000041">
    <property type="protein sequence ID" value="KAK1143315.1"/>
    <property type="molecule type" value="Genomic_DNA"/>
</dbReference>